<reference evidence="1" key="1">
    <citation type="journal article" date="2020" name="Stud. Mycol.">
        <title>101 Dothideomycetes genomes: a test case for predicting lifestyles and emergence of pathogens.</title>
        <authorList>
            <person name="Haridas S."/>
            <person name="Albert R."/>
            <person name="Binder M."/>
            <person name="Bloem J."/>
            <person name="Labutti K."/>
            <person name="Salamov A."/>
            <person name="Andreopoulos B."/>
            <person name="Baker S."/>
            <person name="Barry K."/>
            <person name="Bills G."/>
            <person name="Bluhm B."/>
            <person name="Cannon C."/>
            <person name="Castanera R."/>
            <person name="Culley D."/>
            <person name="Daum C."/>
            <person name="Ezra D."/>
            <person name="Gonzalez J."/>
            <person name="Henrissat B."/>
            <person name="Kuo A."/>
            <person name="Liang C."/>
            <person name="Lipzen A."/>
            <person name="Lutzoni F."/>
            <person name="Magnuson J."/>
            <person name="Mondo S."/>
            <person name="Nolan M."/>
            <person name="Ohm R."/>
            <person name="Pangilinan J."/>
            <person name="Park H.-J."/>
            <person name="Ramirez L."/>
            <person name="Alfaro M."/>
            <person name="Sun H."/>
            <person name="Tritt A."/>
            <person name="Yoshinaga Y."/>
            <person name="Zwiers L.-H."/>
            <person name="Turgeon B."/>
            <person name="Goodwin S."/>
            <person name="Spatafora J."/>
            <person name="Crous P."/>
            <person name="Grigoriev I."/>
        </authorList>
    </citation>
    <scope>NUCLEOTIDE SEQUENCE</scope>
    <source>
        <strain evidence="1">CBS 207.26</strain>
    </source>
</reference>
<sequence>MLKQAVTDSTSPAISRFDKLTSANVAGDLDTQSSYTERLKMPMEVFLLFFCFSGIDTLDIFLPDRRHLNRKDLQQALSHARNTLSHLVIVWEPYATEALDIWEDAPRMITGTLGSLRTFSHLATLEIELSVLLGWGGSAALTLAGVLPSNLRYLTFRDDCWEMGDWPWQDSETIEIFRRFWGKRGLEEGYLAVARVRFEVVVRTR</sequence>
<accession>A0A6A6D992</accession>
<gene>
    <name evidence="1" type="ORF">K469DRAFT_756095</name>
</gene>
<name>A0A6A6D992_9PEZI</name>
<dbReference type="OrthoDB" id="3720847at2759"/>
<evidence type="ECO:0000313" key="1">
    <source>
        <dbReference type="EMBL" id="KAF2175665.1"/>
    </source>
</evidence>
<dbReference type="Proteomes" id="UP000800200">
    <property type="component" value="Unassembled WGS sequence"/>
</dbReference>
<dbReference type="AlphaFoldDB" id="A0A6A6D992"/>
<organism evidence="1 2">
    <name type="scientific">Zopfia rhizophila CBS 207.26</name>
    <dbReference type="NCBI Taxonomy" id="1314779"/>
    <lineage>
        <taxon>Eukaryota</taxon>
        <taxon>Fungi</taxon>
        <taxon>Dikarya</taxon>
        <taxon>Ascomycota</taxon>
        <taxon>Pezizomycotina</taxon>
        <taxon>Dothideomycetes</taxon>
        <taxon>Dothideomycetes incertae sedis</taxon>
        <taxon>Zopfiaceae</taxon>
        <taxon>Zopfia</taxon>
    </lineage>
</organism>
<keyword evidence="2" id="KW-1185">Reference proteome</keyword>
<dbReference type="EMBL" id="ML994727">
    <property type="protein sequence ID" value="KAF2175665.1"/>
    <property type="molecule type" value="Genomic_DNA"/>
</dbReference>
<protein>
    <submittedName>
        <fullName evidence="1">Uncharacterized protein</fullName>
    </submittedName>
</protein>
<proteinExistence type="predicted"/>
<evidence type="ECO:0000313" key="2">
    <source>
        <dbReference type="Proteomes" id="UP000800200"/>
    </source>
</evidence>